<comment type="caution">
    <text evidence="2">The sequence shown here is derived from an EMBL/GenBank/DDBJ whole genome shotgun (WGS) entry which is preliminary data.</text>
</comment>
<dbReference type="Proteomes" id="UP000584931">
    <property type="component" value="Unassembled WGS sequence"/>
</dbReference>
<dbReference type="AlphaFoldDB" id="A0A7Z0BKP2"/>
<proteinExistence type="predicted"/>
<evidence type="ECO:0000256" key="1">
    <source>
        <dbReference type="SAM" id="MobiDB-lite"/>
    </source>
</evidence>
<accession>A0A7Z0BKP2</accession>
<evidence type="ECO:0000313" key="3">
    <source>
        <dbReference type="Proteomes" id="UP000584931"/>
    </source>
</evidence>
<organism evidence="2 3">
    <name type="scientific">Nocardiopsis sinuspersici</name>
    <dbReference type="NCBI Taxonomy" id="501010"/>
    <lineage>
        <taxon>Bacteria</taxon>
        <taxon>Bacillati</taxon>
        <taxon>Actinomycetota</taxon>
        <taxon>Actinomycetes</taxon>
        <taxon>Streptosporangiales</taxon>
        <taxon>Nocardiopsidaceae</taxon>
        <taxon>Nocardiopsis</taxon>
    </lineage>
</organism>
<dbReference type="EMBL" id="JACCHL010000001">
    <property type="protein sequence ID" value="NYH55053.1"/>
    <property type="molecule type" value="Genomic_DNA"/>
</dbReference>
<gene>
    <name evidence="2" type="ORF">HNR06_004642</name>
</gene>
<feature type="compositionally biased region" description="Basic and acidic residues" evidence="1">
    <location>
        <begin position="17"/>
        <end position="29"/>
    </location>
</feature>
<evidence type="ECO:0000313" key="2">
    <source>
        <dbReference type="EMBL" id="NYH55053.1"/>
    </source>
</evidence>
<reference evidence="2 3" key="1">
    <citation type="submission" date="2020-07" db="EMBL/GenBank/DDBJ databases">
        <title>Sequencing the genomes of 1000 actinobacteria strains.</title>
        <authorList>
            <person name="Klenk H.-P."/>
        </authorList>
    </citation>
    <scope>NUCLEOTIDE SEQUENCE [LARGE SCALE GENOMIC DNA]</scope>
    <source>
        <strain evidence="2 3">DSM 45278</strain>
    </source>
</reference>
<protein>
    <submittedName>
        <fullName evidence="2">Uncharacterized protein</fullName>
    </submittedName>
</protein>
<feature type="region of interest" description="Disordered" evidence="1">
    <location>
        <begin position="1"/>
        <end position="29"/>
    </location>
</feature>
<name>A0A7Z0BKP2_9ACTN</name>
<sequence length="29" mass="3176">MCKAEHGKPGVSARIPPRTEDRGILRENG</sequence>